<dbReference type="PROSITE" id="PS51808">
    <property type="entry name" value="CHCH"/>
    <property type="match status" value="1"/>
</dbReference>
<dbReference type="GO" id="GO:0045277">
    <property type="term" value="C:respiratory chain complex IV"/>
    <property type="evidence" value="ECO:0007669"/>
    <property type="project" value="InterPro"/>
</dbReference>
<comment type="function">
    <text evidence="4">Component of the cytochrome c oxidase, the last enzyme in the mitochondrial electron transport chain which drives oxidative phosphorylation.</text>
</comment>
<dbReference type="Gene3D" id="1.10.10.140">
    <property type="entry name" value="Cytochrome c oxidase, subunit VIb"/>
    <property type="match status" value="1"/>
</dbReference>
<evidence type="ECO:0000256" key="4">
    <source>
        <dbReference type="PIRNR" id="PIRNR000278"/>
    </source>
</evidence>
<organism evidence="6 7">
    <name type="scientific">Lymnaea stagnalis</name>
    <name type="common">Great pond snail</name>
    <name type="synonym">Helix stagnalis</name>
    <dbReference type="NCBI Taxonomy" id="6523"/>
    <lineage>
        <taxon>Eukaryota</taxon>
        <taxon>Metazoa</taxon>
        <taxon>Spiralia</taxon>
        <taxon>Lophotrochozoa</taxon>
        <taxon>Mollusca</taxon>
        <taxon>Gastropoda</taxon>
        <taxon>Heterobranchia</taxon>
        <taxon>Euthyneura</taxon>
        <taxon>Panpulmonata</taxon>
        <taxon>Hygrophila</taxon>
        <taxon>Lymnaeoidea</taxon>
        <taxon>Lymnaeidae</taxon>
        <taxon>Lymnaea</taxon>
    </lineage>
</organism>
<feature type="disulfide bond" evidence="5">
    <location>
        <begin position="46"/>
        <end position="57"/>
    </location>
</feature>
<name>A0AAV2HAG8_LYMST</name>
<comment type="caution">
    <text evidence="6">The sequence shown here is derived from an EMBL/GenBank/DDBJ whole genome shotgun (WGS) entry which is preliminary data.</text>
</comment>
<dbReference type="Proteomes" id="UP001497497">
    <property type="component" value="Unassembled WGS sequence"/>
</dbReference>
<accession>A0AAV2HAG8</accession>
<dbReference type="SUPFAM" id="SSF47694">
    <property type="entry name" value="Cytochrome c oxidase subunit h"/>
    <property type="match status" value="1"/>
</dbReference>
<keyword evidence="7" id="KW-1185">Reference proteome</keyword>
<feature type="disulfide bond" evidence="5">
    <location>
        <begin position="36"/>
        <end position="68"/>
    </location>
</feature>
<reference evidence="6 7" key="1">
    <citation type="submission" date="2024-04" db="EMBL/GenBank/DDBJ databases">
        <authorList>
            <consortium name="Genoscope - CEA"/>
            <person name="William W."/>
        </authorList>
    </citation>
    <scope>NUCLEOTIDE SEQUENCE [LARGE SCALE GENOMIC DNA]</scope>
</reference>
<dbReference type="EMBL" id="CAXITT010000041">
    <property type="protein sequence ID" value="CAL1528996.1"/>
    <property type="molecule type" value="Genomic_DNA"/>
</dbReference>
<comment type="subcellular location">
    <subcellularLocation>
        <location evidence="1">Mitochondrion</location>
    </subcellularLocation>
</comment>
<comment type="similarity">
    <text evidence="4">Belongs to the cytochrome c oxidase subunit 6B.</text>
</comment>
<keyword evidence="2 4" id="KW-0496">Mitochondrion</keyword>
<dbReference type="InterPro" id="IPR036549">
    <property type="entry name" value="CX6/COA6-like_sf"/>
</dbReference>
<dbReference type="CDD" id="cd00926">
    <property type="entry name" value="Cyt_c_Oxidase_VIb"/>
    <property type="match status" value="1"/>
</dbReference>
<protein>
    <recommendedName>
        <fullName evidence="4">Cytochrome c oxidase subunit</fullName>
    </recommendedName>
</protein>
<evidence type="ECO:0000256" key="2">
    <source>
        <dbReference type="ARBA" id="ARBA00023128"/>
    </source>
</evidence>
<evidence type="ECO:0000256" key="3">
    <source>
        <dbReference type="ARBA" id="ARBA00023157"/>
    </source>
</evidence>
<dbReference type="InterPro" id="IPR048280">
    <property type="entry name" value="COX6B-like"/>
</dbReference>
<evidence type="ECO:0000256" key="1">
    <source>
        <dbReference type="ARBA" id="ARBA00004173"/>
    </source>
</evidence>
<dbReference type="FunFam" id="1.10.10.140:FF:000001">
    <property type="entry name" value="Cytochrome c oxidase subunit 6B1"/>
    <property type="match status" value="1"/>
</dbReference>
<evidence type="ECO:0000256" key="5">
    <source>
        <dbReference type="PIRSR" id="PIRSR000278-1"/>
    </source>
</evidence>
<dbReference type="PIRSF" id="PIRSF000278">
    <property type="entry name" value="Cyt_c_oxidase_6B"/>
    <property type="match status" value="1"/>
</dbReference>
<dbReference type="AlphaFoldDB" id="A0AAV2HAG8"/>
<evidence type="ECO:0000313" key="6">
    <source>
        <dbReference type="EMBL" id="CAL1528996.1"/>
    </source>
</evidence>
<proteinExistence type="inferred from homology"/>
<dbReference type="Pfam" id="PF02297">
    <property type="entry name" value="COX6B"/>
    <property type="match status" value="1"/>
</dbReference>
<evidence type="ECO:0000313" key="7">
    <source>
        <dbReference type="Proteomes" id="UP001497497"/>
    </source>
</evidence>
<sequence>MLPYRAATTADVELKKKLWAPPFDARFPNQNQTRNCWQNYVDYFRCQKIKGEDYAPCEYFKKVYTHLCPGFWVEQWDEQRESGTFAGKI</sequence>
<keyword evidence="3 5" id="KW-1015">Disulfide bond</keyword>
<gene>
    <name evidence="6" type="ORF">GSLYS_00003166001</name>
</gene>
<dbReference type="PANTHER" id="PTHR11387">
    <property type="entry name" value="CYTOCHROME C OXIDASE SUBUNIT 6B"/>
    <property type="match status" value="1"/>
</dbReference>
<dbReference type="GO" id="GO:0005739">
    <property type="term" value="C:mitochondrion"/>
    <property type="evidence" value="ECO:0007669"/>
    <property type="project" value="UniProtKB-SubCell"/>
</dbReference>
<dbReference type="InterPro" id="IPR003213">
    <property type="entry name" value="Cyt_c_oxidase_su6B"/>
</dbReference>